<organism evidence="10 12">
    <name type="scientific">Pichia sorbitophila (strain ATCC MYA-4447 / BCRC 22081 / CBS 7064 / NBRC 10061 / NRRL Y-12695)</name>
    <name type="common">Hybrid yeast</name>
    <dbReference type="NCBI Taxonomy" id="559304"/>
    <lineage>
        <taxon>Eukaryota</taxon>
        <taxon>Fungi</taxon>
        <taxon>Dikarya</taxon>
        <taxon>Ascomycota</taxon>
        <taxon>Saccharomycotina</taxon>
        <taxon>Pichiomycetes</taxon>
        <taxon>Debaryomycetaceae</taxon>
        <taxon>Millerozyma</taxon>
    </lineage>
</organism>
<dbReference type="STRING" id="559304.G8YK22"/>
<dbReference type="Gene3D" id="1.20.120.1130">
    <property type="match status" value="1"/>
</dbReference>
<evidence type="ECO:0000256" key="6">
    <source>
        <dbReference type="PROSITE-ProRule" id="PRU00642"/>
    </source>
</evidence>
<dbReference type="EMBL" id="FO082053">
    <property type="protein sequence ID" value="CCE79902.1"/>
    <property type="molecule type" value="Genomic_DNA"/>
</dbReference>
<dbReference type="SUPFAM" id="SSF140427">
    <property type="entry name" value="VPS28 C-terminal domain-like"/>
    <property type="match status" value="1"/>
</dbReference>
<dbReference type="InParanoid" id="G8YK22"/>
<dbReference type="AlphaFoldDB" id="G8YK22"/>
<evidence type="ECO:0000313" key="11">
    <source>
        <dbReference type="EMBL" id="CCE80667.1"/>
    </source>
</evidence>
<accession>G8YK22</accession>
<evidence type="ECO:0000256" key="5">
    <source>
        <dbReference type="PIRNR" id="PIRNR017535"/>
    </source>
</evidence>
<keyword evidence="3 5" id="KW-0967">Endosome</keyword>
<dbReference type="PIRSF" id="PIRSF017535">
    <property type="entry name" value="VPS28"/>
    <property type="match status" value="1"/>
</dbReference>
<reference evidence="10" key="1">
    <citation type="submission" date="2011-10" db="EMBL/GenBank/DDBJ databases">
        <authorList>
            <person name="Genoscope - CEA"/>
        </authorList>
    </citation>
    <scope>NUCLEOTIDE SEQUENCE</scope>
</reference>
<dbReference type="GO" id="GO:0043328">
    <property type="term" value="P:protein transport to vacuole involved in ubiquitin-dependent protein catabolic process via the multivesicular body sorting pathway"/>
    <property type="evidence" value="ECO:0007669"/>
    <property type="project" value="TreeGrafter"/>
</dbReference>
<evidence type="ECO:0000256" key="1">
    <source>
        <dbReference type="ARBA" id="ARBA00004177"/>
    </source>
</evidence>
<dbReference type="InterPro" id="IPR037202">
    <property type="entry name" value="ESCRT_assembly_dom"/>
</dbReference>
<dbReference type="GO" id="GO:0044877">
    <property type="term" value="F:protein-containing complex binding"/>
    <property type="evidence" value="ECO:0007669"/>
    <property type="project" value="TreeGrafter"/>
</dbReference>
<dbReference type="GO" id="GO:0000813">
    <property type="term" value="C:ESCRT I complex"/>
    <property type="evidence" value="ECO:0007669"/>
    <property type="project" value="UniProtKB-UniRule"/>
</dbReference>
<evidence type="ECO:0000256" key="4">
    <source>
        <dbReference type="ARBA" id="ARBA00022927"/>
    </source>
</evidence>
<dbReference type="InterPro" id="IPR038358">
    <property type="entry name" value="VPS28_N_sf"/>
</dbReference>
<evidence type="ECO:0000256" key="7">
    <source>
        <dbReference type="SAM" id="MobiDB-lite"/>
    </source>
</evidence>
<dbReference type="PROSITE" id="PS51310">
    <property type="entry name" value="VPS28_C"/>
    <property type="match status" value="1"/>
</dbReference>
<dbReference type="Gene3D" id="1.20.1440.200">
    <property type="match status" value="1"/>
</dbReference>
<dbReference type="Proteomes" id="UP000005222">
    <property type="component" value="Chromosome G"/>
</dbReference>
<dbReference type="InterPro" id="IPR007143">
    <property type="entry name" value="Vps28"/>
</dbReference>
<comment type="function">
    <text evidence="5">Component of the ESCRT-I complex (endosomal sorting complex required for transport I), a regulator of vesicular trafficking process.</text>
</comment>
<comment type="similarity">
    <text evidence="5 6">Belongs to the VPS28 family.</text>
</comment>
<dbReference type="eggNOG" id="KOG3284">
    <property type="taxonomic scope" value="Eukaryota"/>
</dbReference>
<protein>
    <recommendedName>
        <fullName evidence="5">Vacuolar protein sorting-associated protein 28</fullName>
    </recommendedName>
    <alternativeName>
        <fullName evidence="5">ESCRT-I complex subunit VPS28</fullName>
    </alternativeName>
</protein>
<dbReference type="SUPFAM" id="SSF140111">
    <property type="entry name" value="Endosomal sorting complex assembly domain"/>
    <property type="match status" value="1"/>
</dbReference>
<dbReference type="InterPro" id="IPR017898">
    <property type="entry name" value="VPS28_N"/>
</dbReference>
<dbReference type="OrthoDB" id="2671at2759"/>
<feature type="domain" description="VPS28 C-terminal" evidence="8">
    <location>
        <begin position="171"/>
        <end position="277"/>
    </location>
</feature>
<sequence length="277" mass="31305">MSNRSTSIPPYAPTATTSYTVSSRNGAESLQEVDRSSLFHTPTHKVVYESLAEIHSILTVLEMLENAFLKDYITDKDKYTSTVLRLMNQYQIILQTLSNTTEKQRALKDILPRSSENQENLLNELTNTLDCDVPLAIKRIEIGMPATMEQRGSKLGTASEESTDRNQGSRTSGKLVAKVTGNFITCMDALKLNYRTKEQLHPLLSDLVVSLNDLTVYDTTEEGEKKEGTLEFAGKSKLISWLIKLNNLKDNELSQEEIETFLNDLDETYKNFYTTLE</sequence>
<dbReference type="InterPro" id="IPR037206">
    <property type="entry name" value="VPS28_C_sf"/>
</dbReference>
<dbReference type="PANTHER" id="PTHR12937:SF0">
    <property type="entry name" value="VACUOLAR PROTEIN SORTING-ASSOCIATED PROTEIN 28 HOMOLOG"/>
    <property type="match status" value="1"/>
</dbReference>
<evidence type="ECO:0000313" key="12">
    <source>
        <dbReference type="Proteomes" id="UP000005222"/>
    </source>
</evidence>
<gene>
    <name evidence="10" type="primary">Piso0_002994</name>
    <name evidence="10" type="ORF">GNLVRS01_PISO0G02558g</name>
    <name evidence="11" type="ORF">GNLVRS01_PISO0H02559g</name>
</gene>
<dbReference type="InterPro" id="IPR017899">
    <property type="entry name" value="VPS28_C"/>
</dbReference>
<name>G8YK22_PICSO</name>
<keyword evidence="12" id="KW-1185">Reference proteome</keyword>
<feature type="domain" description="VPS28 N-terminal" evidence="9">
    <location>
        <begin position="22"/>
        <end position="150"/>
    </location>
</feature>
<feature type="region of interest" description="Disordered" evidence="7">
    <location>
        <begin position="1"/>
        <end position="27"/>
    </location>
</feature>
<feature type="compositionally biased region" description="Low complexity" evidence="7">
    <location>
        <begin position="1"/>
        <end position="23"/>
    </location>
</feature>
<keyword evidence="4 5" id="KW-0653">Protein transport</keyword>
<dbReference type="PANTHER" id="PTHR12937">
    <property type="entry name" value="VACUOLAR PROTEIN SORTING 28, ISOFORM 2 VPS28"/>
    <property type="match status" value="1"/>
</dbReference>
<feature type="region of interest" description="Disordered" evidence="7">
    <location>
        <begin position="149"/>
        <end position="172"/>
    </location>
</feature>
<evidence type="ECO:0000259" key="8">
    <source>
        <dbReference type="PROSITE" id="PS51310"/>
    </source>
</evidence>
<evidence type="ECO:0000259" key="9">
    <source>
        <dbReference type="PROSITE" id="PS51313"/>
    </source>
</evidence>
<evidence type="ECO:0000313" key="10">
    <source>
        <dbReference type="EMBL" id="CCE79902.1"/>
    </source>
</evidence>
<evidence type="ECO:0000256" key="3">
    <source>
        <dbReference type="ARBA" id="ARBA00022753"/>
    </source>
</evidence>
<comment type="subcellular location">
    <subcellularLocation>
        <location evidence="1">Endosome</location>
    </subcellularLocation>
</comment>
<dbReference type="Proteomes" id="UP000005222">
    <property type="component" value="Chromosome H"/>
</dbReference>
<proteinExistence type="inferred from homology"/>
<dbReference type="HOGENOM" id="CLU_076417_0_0_1"/>
<evidence type="ECO:0000256" key="2">
    <source>
        <dbReference type="ARBA" id="ARBA00022448"/>
    </source>
</evidence>
<dbReference type="Pfam" id="PF03997">
    <property type="entry name" value="VPS28"/>
    <property type="match status" value="1"/>
</dbReference>
<dbReference type="EMBL" id="FO082052">
    <property type="protein sequence ID" value="CCE80667.1"/>
    <property type="molecule type" value="Genomic_DNA"/>
</dbReference>
<reference evidence="12" key="2">
    <citation type="journal article" date="2012" name="G3 (Bethesda)">
        <title>Pichia sorbitophila, an interspecies yeast hybrid reveals early steps of genome resolution following polyploidization.</title>
        <authorList>
            <person name="Leh Louis V."/>
            <person name="Despons L."/>
            <person name="Friedrich A."/>
            <person name="Martin T."/>
            <person name="Durrens P."/>
            <person name="Casaregola S."/>
            <person name="Neuveglise C."/>
            <person name="Fairhead C."/>
            <person name="Marck C."/>
            <person name="Cruz J.A."/>
            <person name="Straub M.L."/>
            <person name="Kugler V."/>
            <person name="Sacerdot C."/>
            <person name="Uzunov Z."/>
            <person name="Thierry A."/>
            <person name="Weiss S."/>
            <person name="Bleykasten C."/>
            <person name="De Montigny J."/>
            <person name="Jacques N."/>
            <person name="Jung P."/>
            <person name="Lemaire M."/>
            <person name="Mallet S."/>
            <person name="Morel G."/>
            <person name="Richard G.F."/>
            <person name="Sarkar A."/>
            <person name="Savel G."/>
            <person name="Schacherer J."/>
            <person name="Seret M.L."/>
            <person name="Talla E."/>
            <person name="Samson G."/>
            <person name="Jubin C."/>
            <person name="Poulain J."/>
            <person name="Vacherie B."/>
            <person name="Barbe V."/>
            <person name="Pelletier E."/>
            <person name="Sherman D.J."/>
            <person name="Westhof E."/>
            <person name="Weissenbach J."/>
            <person name="Baret P.V."/>
            <person name="Wincker P."/>
            <person name="Gaillardin C."/>
            <person name="Dujon B."/>
            <person name="Souciet J.L."/>
        </authorList>
    </citation>
    <scope>NUCLEOTIDE SEQUENCE [LARGE SCALE GENOMIC DNA]</scope>
    <source>
        <strain evidence="12">ATCC MYA-4447 / BCRC 22081 / CBS 7064 / NBRC 10061 / NRRL Y-12695</strain>
    </source>
</reference>
<dbReference type="PROSITE" id="PS51313">
    <property type="entry name" value="VPS28_N"/>
    <property type="match status" value="1"/>
</dbReference>
<keyword evidence="2 5" id="KW-0813">Transport</keyword>
<dbReference type="FunCoup" id="G8YK22">
    <property type="interactions" value="968"/>
</dbReference>